<evidence type="ECO:0000259" key="2">
    <source>
        <dbReference type="Pfam" id="PF07510"/>
    </source>
</evidence>
<dbReference type="InterPro" id="IPR011089">
    <property type="entry name" value="GmrSD_C"/>
</dbReference>
<organism evidence="3 4">
    <name type="scientific">Streptomyces griseus</name>
    <dbReference type="NCBI Taxonomy" id="1911"/>
    <lineage>
        <taxon>Bacteria</taxon>
        <taxon>Bacillati</taxon>
        <taxon>Actinomycetota</taxon>
        <taxon>Actinomycetes</taxon>
        <taxon>Kitasatosporales</taxon>
        <taxon>Streptomycetaceae</taxon>
        <taxon>Streptomyces</taxon>
    </lineage>
</organism>
<dbReference type="PANTHER" id="PTHR24094:SF15">
    <property type="entry name" value="AMP-DEPENDENT SYNTHETASE_LIGASE DOMAIN-CONTAINING PROTEIN-RELATED"/>
    <property type="match status" value="1"/>
</dbReference>
<reference evidence="3 4" key="1">
    <citation type="submission" date="2018-06" db="EMBL/GenBank/DDBJ databases">
        <authorList>
            <consortium name="Pathogen Informatics"/>
            <person name="Doyle S."/>
        </authorList>
    </citation>
    <scope>NUCLEOTIDE SEQUENCE [LARGE SCALE GENOMIC DNA]</scope>
    <source>
        <strain evidence="3 4">NCTC7807</strain>
    </source>
</reference>
<evidence type="ECO:0000256" key="1">
    <source>
        <dbReference type="SAM" id="SignalP"/>
    </source>
</evidence>
<feature type="domain" description="GmrSD restriction endonucleases C-terminal" evidence="2">
    <location>
        <begin position="113"/>
        <end position="208"/>
    </location>
</feature>
<proteinExistence type="predicted"/>
<dbReference type="RefSeq" id="WP_115069533.1">
    <property type="nucleotide sequence ID" value="NZ_UHID01000008.1"/>
</dbReference>
<name>A0A380PA54_STRGR</name>
<evidence type="ECO:0000313" key="3">
    <source>
        <dbReference type="EMBL" id="SUP61734.1"/>
    </source>
</evidence>
<evidence type="ECO:0000313" key="4">
    <source>
        <dbReference type="Proteomes" id="UP000254150"/>
    </source>
</evidence>
<keyword evidence="1" id="KW-0732">Signal</keyword>
<dbReference type="AlphaFoldDB" id="A0A380PA54"/>
<accession>A0A380PA54</accession>
<feature type="chain" id="PRO_5039233335" evidence="1">
    <location>
        <begin position="27"/>
        <end position="224"/>
    </location>
</feature>
<protein>
    <submittedName>
        <fullName evidence="3">Secreted protein</fullName>
    </submittedName>
</protein>
<dbReference type="EMBL" id="UHID01000008">
    <property type="protein sequence ID" value="SUP61734.1"/>
    <property type="molecule type" value="Genomic_DNA"/>
</dbReference>
<dbReference type="Pfam" id="PF07510">
    <property type="entry name" value="GmrSD_C"/>
    <property type="match status" value="1"/>
</dbReference>
<feature type="signal peptide" evidence="1">
    <location>
        <begin position="1"/>
        <end position="26"/>
    </location>
</feature>
<sequence length="224" mass="23629">MKITLLRAAAAFVVAAVLPLSAPAAAETSDGTPTVLPIDAAVAALQTADESRAGYSRSAFKHWTAGDNPTDGCNTRQEVLIAEATIAPEVGPRCAITGGTWFSYYDEVTVEGARGLDIDHMVPLAEAWDSGASAWTAARREAYANDQGQTTSLVAVTARTNRSKSDQDPAEWLPPAPGALCRYGAEWTATKLRWNLTIDAQEKTALLDIASSCDGTTVTYTPAP</sequence>
<gene>
    <name evidence="3" type="ORF">NCTC7807_04892</name>
</gene>
<dbReference type="Proteomes" id="UP000254150">
    <property type="component" value="Unassembled WGS sequence"/>
</dbReference>
<dbReference type="PANTHER" id="PTHR24094">
    <property type="entry name" value="SECRETED PROTEIN"/>
    <property type="match status" value="1"/>
</dbReference>